<accession>B3DYH3</accession>
<dbReference type="KEGG" id="min:Minf_1967"/>
<reference evidence="1 2" key="1">
    <citation type="journal article" date="2008" name="Biol. Direct">
        <title>Complete genome sequence of the extremely acidophilic methanotroph isolate V4, Methylacidiphilum infernorum, a representative of the bacterial phylum Verrucomicrobia.</title>
        <authorList>
            <person name="Hou S."/>
            <person name="Makarova K.S."/>
            <person name="Saw J.H."/>
            <person name="Senin P."/>
            <person name="Ly B.V."/>
            <person name="Zhou Z."/>
            <person name="Ren Y."/>
            <person name="Wang J."/>
            <person name="Galperin M.Y."/>
            <person name="Omelchenko M.V."/>
            <person name="Wolf Y.I."/>
            <person name="Yutin N."/>
            <person name="Koonin E.V."/>
            <person name="Stott M.B."/>
            <person name="Mountain B.W."/>
            <person name="Crowe M.A."/>
            <person name="Smirnova A.V."/>
            <person name="Dunfield P.F."/>
            <person name="Feng L."/>
            <person name="Wang L."/>
            <person name="Alam M."/>
        </authorList>
    </citation>
    <scope>NUCLEOTIDE SEQUENCE [LARGE SCALE GENOMIC DNA]</scope>
    <source>
        <strain evidence="2">Isolate V4</strain>
    </source>
</reference>
<protein>
    <submittedName>
        <fullName evidence="1">Sec-independent protein secretion pathway component</fullName>
    </submittedName>
</protein>
<dbReference type="HOGENOM" id="CLU_2396290_0_0_0"/>
<evidence type="ECO:0000313" key="1">
    <source>
        <dbReference type="EMBL" id="ACD84021.1"/>
    </source>
</evidence>
<proteinExistence type="predicted"/>
<name>B3DYH3_METI4</name>
<sequence>MHLDYHRARNGFGSLWSFFFFSEQKNYQSWQGDWVKPWVNFIKRKKNSKKRLGRQARSKRRSLFPRVAHFPLLRERCLELPRKKNQARAVFNP</sequence>
<dbReference type="AlphaFoldDB" id="B3DYH3"/>
<dbReference type="EMBL" id="CP000975">
    <property type="protein sequence ID" value="ACD84021.1"/>
    <property type="molecule type" value="Genomic_DNA"/>
</dbReference>
<organism evidence="1 2">
    <name type="scientific">Methylacidiphilum infernorum (isolate V4)</name>
    <name type="common">Methylokorus infernorum (strain V4)</name>
    <dbReference type="NCBI Taxonomy" id="481448"/>
    <lineage>
        <taxon>Bacteria</taxon>
        <taxon>Pseudomonadati</taxon>
        <taxon>Verrucomicrobiota</taxon>
        <taxon>Methylacidiphilae</taxon>
        <taxon>Methylacidiphilales</taxon>
        <taxon>Methylacidiphilaceae</taxon>
        <taxon>Methylacidiphilum (ex Ratnadevi et al. 2023)</taxon>
    </lineage>
</organism>
<dbReference type="Proteomes" id="UP000009149">
    <property type="component" value="Chromosome"/>
</dbReference>
<evidence type="ECO:0000313" key="2">
    <source>
        <dbReference type="Proteomes" id="UP000009149"/>
    </source>
</evidence>
<dbReference type="STRING" id="481448.Minf_1967"/>
<gene>
    <name evidence="1" type="primary">tatA</name>
    <name evidence="1" type="ordered locus">Minf_1967</name>
</gene>